<keyword evidence="5 9" id="KW-0798">TonB box</keyword>
<keyword evidence="7 8" id="KW-0998">Cell outer membrane</keyword>
<evidence type="ECO:0000259" key="11">
    <source>
        <dbReference type="Pfam" id="PF07715"/>
    </source>
</evidence>
<feature type="domain" description="TonB-dependent receptor plug" evidence="11">
    <location>
        <begin position="8"/>
        <end position="113"/>
    </location>
</feature>
<comment type="subcellular location">
    <subcellularLocation>
        <location evidence="1 8">Cell outer membrane</location>
        <topology evidence="1 8">Multi-pass membrane protein</topology>
    </subcellularLocation>
</comment>
<evidence type="ECO:0000256" key="7">
    <source>
        <dbReference type="ARBA" id="ARBA00023237"/>
    </source>
</evidence>
<dbReference type="EMBL" id="PKUS01000005">
    <property type="protein sequence ID" value="PLW69782.1"/>
    <property type="molecule type" value="Genomic_DNA"/>
</dbReference>
<reference evidence="12 13" key="1">
    <citation type="submission" date="2018-01" db="EMBL/GenBank/DDBJ databases">
        <title>The draft genome sequence of Halioglobus lutimaris HF004.</title>
        <authorList>
            <person name="Du Z.-J."/>
            <person name="Shi M.-J."/>
        </authorList>
    </citation>
    <scope>NUCLEOTIDE SEQUENCE [LARGE SCALE GENOMIC DNA]</scope>
    <source>
        <strain evidence="12 13">HF004</strain>
    </source>
</reference>
<dbReference type="Pfam" id="PF07715">
    <property type="entry name" value="Plug"/>
    <property type="match status" value="1"/>
</dbReference>
<gene>
    <name evidence="12" type="ORF">C0039_06295</name>
</gene>
<keyword evidence="6 8" id="KW-0472">Membrane</keyword>
<dbReference type="SUPFAM" id="SSF56935">
    <property type="entry name" value="Porins"/>
    <property type="match status" value="1"/>
</dbReference>
<dbReference type="OrthoDB" id="9758929at2"/>
<evidence type="ECO:0000256" key="9">
    <source>
        <dbReference type="RuleBase" id="RU003357"/>
    </source>
</evidence>
<protein>
    <submittedName>
        <fullName evidence="12">TonB-dependent receptor</fullName>
    </submittedName>
</protein>
<dbReference type="InterPro" id="IPR036942">
    <property type="entry name" value="Beta-barrel_TonB_sf"/>
</dbReference>
<dbReference type="PANTHER" id="PTHR30069:SF57">
    <property type="entry name" value="TONB-DEPENDENT RECEPTOR"/>
    <property type="match status" value="1"/>
</dbReference>
<dbReference type="InterPro" id="IPR037066">
    <property type="entry name" value="Plug_dom_sf"/>
</dbReference>
<dbReference type="Pfam" id="PF00593">
    <property type="entry name" value="TonB_dep_Rec_b-barrel"/>
    <property type="match status" value="1"/>
</dbReference>
<dbReference type="GO" id="GO:0015344">
    <property type="term" value="F:siderophore uptake transmembrane transporter activity"/>
    <property type="evidence" value="ECO:0007669"/>
    <property type="project" value="TreeGrafter"/>
</dbReference>
<comment type="caution">
    <text evidence="12">The sequence shown here is derived from an EMBL/GenBank/DDBJ whole genome shotgun (WGS) entry which is preliminary data.</text>
</comment>
<feature type="domain" description="TonB-dependent receptor-like beta-barrel" evidence="10">
    <location>
        <begin position="227"/>
        <end position="618"/>
    </location>
</feature>
<dbReference type="InterPro" id="IPR039426">
    <property type="entry name" value="TonB-dep_rcpt-like"/>
</dbReference>
<organism evidence="12 13">
    <name type="scientific">Pseudohalioglobus lutimaris</name>
    <dbReference type="NCBI Taxonomy" id="1737061"/>
    <lineage>
        <taxon>Bacteria</taxon>
        <taxon>Pseudomonadati</taxon>
        <taxon>Pseudomonadota</taxon>
        <taxon>Gammaproteobacteria</taxon>
        <taxon>Cellvibrionales</taxon>
        <taxon>Halieaceae</taxon>
        <taxon>Pseudohalioglobus</taxon>
    </lineage>
</organism>
<dbReference type="PANTHER" id="PTHR30069">
    <property type="entry name" value="TONB-DEPENDENT OUTER MEMBRANE RECEPTOR"/>
    <property type="match status" value="1"/>
</dbReference>
<keyword evidence="3 8" id="KW-1134">Transmembrane beta strand</keyword>
<evidence type="ECO:0000313" key="13">
    <source>
        <dbReference type="Proteomes" id="UP000235005"/>
    </source>
</evidence>
<evidence type="ECO:0000256" key="3">
    <source>
        <dbReference type="ARBA" id="ARBA00022452"/>
    </source>
</evidence>
<dbReference type="GO" id="GO:0009279">
    <property type="term" value="C:cell outer membrane"/>
    <property type="evidence" value="ECO:0007669"/>
    <property type="project" value="UniProtKB-SubCell"/>
</dbReference>
<name>A0A2N5X5L7_9GAMM</name>
<dbReference type="InterPro" id="IPR012910">
    <property type="entry name" value="Plug_dom"/>
</dbReference>
<accession>A0A2N5X5L7</accession>
<evidence type="ECO:0000256" key="1">
    <source>
        <dbReference type="ARBA" id="ARBA00004571"/>
    </source>
</evidence>
<evidence type="ECO:0000259" key="10">
    <source>
        <dbReference type="Pfam" id="PF00593"/>
    </source>
</evidence>
<dbReference type="InterPro" id="IPR000531">
    <property type="entry name" value="Beta-barrel_TonB"/>
</dbReference>
<evidence type="ECO:0000256" key="2">
    <source>
        <dbReference type="ARBA" id="ARBA00022448"/>
    </source>
</evidence>
<evidence type="ECO:0000256" key="8">
    <source>
        <dbReference type="PROSITE-ProRule" id="PRU01360"/>
    </source>
</evidence>
<keyword evidence="2 8" id="KW-0813">Transport</keyword>
<dbReference type="AlphaFoldDB" id="A0A2N5X5L7"/>
<evidence type="ECO:0000256" key="6">
    <source>
        <dbReference type="ARBA" id="ARBA00023136"/>
    </source>
</evidence>
<comment type="similarity">
    <text evidence="8 9">Belongs to the TonB-dependent receptor family.</text>
</comment>
<dbReference type="GO" id="GO:0044718">
    <property type="term" value="P:siderophore transmembrane transport"/>
    <property type="evidence" value="ECO:0007669"/>
    <property type="project" value="TreeGrafter"/>
</dbReference>
<evidence type="ECO:0000256" key="4">
    <source>
        <dbReference type="ARBA" id="ARBA00022692"/>
    </source>
</evidence>
<dbReference type="PROSITE" id="PS52016">
    <property type="entry name" value="TONB_DEPENDENT_REC_3"/>
    <property type="match status" value="1"/>
</dbReference>
<keyword evidence="13" id="KW-1185">Reference proteome</keyword>
<sequence length="661" mass="73470">MYQAGTLLDAIQKTEVVDEALIKSMQAVNLTQAIQNSPGVRVSNECSMCGVKRIMLNGMRGEHSTILTDGIPLHTMMAGYYAVDALATTGVERIEVARGAGASLLAPEAIGGTINVVSKEPQETGFNLNMSMEDDDSYLVGMMGTLVSDDERTRSSLVIQDDKHHQLDGDDNGVSEAPLQQNTNYVARLSHDFTDVDNVVLRVGYTDSEIFGGPQDSDIGEARRSFRDDPTESGHLFANDDVREAFIGKPWETTEWIDTQRTEASVNWLHEFSTSYNAALSVAWSRHEQDSFYEGFDYSATDELYYLDLRNNYVINEQHMLTFGIDSRDEEMRSDSVAGSASENYVEDSFDYRVWGVYLQDTWDVSDSLKLSLAVRVDTARADFVAPEKPGTEINESVIAPRADLRYLHNEQWTSRVSVGRGYRAPLSFFETDHGILDAGDGFAIDIDELEESLSATYALSFEGEALSSTLSLAYTEVDNLASLGETDEGTPLLTQMEETAAVAAGDIAVGYRVNDYLTLGAALETYDYDDVFKESFAIAPVEERAVLMADFNYGSWMFYSSASWTGSRNLADYGYEAYNVFDSDPKSTRADSYWTIDMKLTYDVSPSLSLYVGGNNLTDYTQVDDAETPLFWDLSGAYDVAYIYGPLRGREYYVGMEWSL</sequence>
<dbReference type="Proteomes" id="UP000235005">
    <property type="component" value="Unassembled WGS sequence"/>
</dbReference>
<dbReference type="Gene3D" id="2.40.170.20">
    <property type="entry name" value="TonB-dependent receptor, beta-barrel domain"/>
    <property type="match status" value="1"/>
</dbReference>
<keyword evidence="12" id="KW-0675">Receptor</keyword>
<proteinExistence type="inferred from homology"/>
<evidence type="ECO:0000313" key="12">
    <source>
        <dbReference type="EMBL" id="PLW69782.1"/>
    </source>
</evidence>
<dbReference type="Gene3D" id="2.170.130.10">
    <property type="entry name" value="TonB-dependent receptor, plug domain"/>
    <property type="match status" value="1"/>
</dbReference>
<keyword evidence="4 8" id="KW-0812">Transmembrane</keyword>
<evidence type="ECO:0000256" key="5">
    <source>
        <dbReference type="ARBA" id="ARBA00023077"/>
    </source>
</evidence>